<dbReference type="PANTHER" id="PTHR11010:SF109">
    <property type="entry name" value="PEPTIDASE, FAMILY S28, PUTATIVE (AFU_ORTHOLOGUE AFUA_4G03790)-RELATED"/>
    <property type="match status" value="1"/>
</dbReference>
<dbReference type="EMBL" id="KN834763">
    <property type="protein sequence ID" value="KIK63754.1"/>
    <property type="molecule type" value="Genomic_DNA"/>
</dbReference>
<dbReference type="Pfam" id="PF05577">
    <property type="entry name" value="Peptidase_S28"/>
    <property type="match status" value="2"/>
</dbReference>
<keyword evidence="3 6" id="KW-0732">Signal</keyword>
<evidence type="ECO:0000256" key="5">
    <source>
        <dbReference type="ARBA" id="ARBA00023180"/>
    </source>
</evidence>
<dbReference type="PANTHER" id="PTHR11010">
    <property type="entry name" value="PROTEASE S28 PRO-X CARBOXYPEPTIDASE-RELATED"/>
    <property type="match status" value="1"/>
</dbReference>
<evidence type="ECO:0000313" key="7">
    <source>
        <dbReference type="EMBL" id="KIK63754.1"/>
    </source>
</evidence>
<evidence type="ECO:0000256" key="4">
    <source>
        <dbReference type="ARBA" id="ARBA00022801"/>
    </source>
</evidence>
<evidence type="ECO:0000256" key="1">
    <source>
        <dbReference type="ARBA" id="ARBA00011079"/>
    </source>
</evidence>
<protein>
    <recommendedName>
        <fullName evidence="9">Peptidase S28</fullName>
    </recommendedName>
</protein>
<keyword evidence="2" id="KW-0645">Protease</keyword>
<dbReference type="OrthoDB" id="1735038at2759"/>
<dbReference type="GO" id="GO:0070008">
    <property type="term" value="F:serine-type exopeptidase activity"/>
    <property type="evidence" value="ECO:0007669"/>
    <property type="project" value="InterPro"/>
</dbReference>
<organism evidence="7 8">
    <name type="scientific">Collybiopsis luxurians FD-317 M1</name>
    <dbReference type="NCBI Taxonomy" id="944289"/>
    <lineage>
        <taxon>Eukaryota</taxon>
        <taxon>Fungi</taxon>
        <taxon>Dikarya</taxon>
        <taxon>Basidiomycota</taxon>
        <taxon>Agaricomycotina</taxon>
        <taxon>Agaricomycetes</taxon>
        <taxon>Agaricomycetidae</taxon>
        <taxon>Agaricales</taxon>
        <taxon>Marasmiineae</taxon>
        <taxon>Omphalotaceae</taxon>
        <taxon>Collybiopsis</taxon>
        <taxon>Collybiopsis luxurians</taxon>
    </lineage>
</organism>
<keyword evidence="8" id="KW-1185">Reference proteome</keyword>
<dbReference type="Gene3D" id="3.40.50.1820">
    <property type="entry name" value="alpha/beta hydrolase"/>
    <property type="match status" value="2"/>
</dbReference>
<name>A0A0D0CLA1_9AGAR</name>
<dbReference type="InterPro" id="IPR008758">
    <property type="entry name" value="Peptidase_S28"/>
</dbReference>
<dbReference type="Proteomes" id="UP000053593">
    <property type="component" value="Unassembled WGS sequence"/>
</dbReference>
<keyword evidence="4" id="KW-0378">Hydrolase</keyword>
<accession>A0A0D0CLA1</accession>
<sequence>MRLMYLLDLLTILTLLAVSSTIATPPSRQSSWMAPRMGIPDSFELPANTALPGSNEPLFIEMPLDHFTNLTVDGVTTFQNRYWINASYYEAGGPVFIFDSGEQNAEPLVPYYLQEYHGLSATMRLAKRYGGIAILWEHRYYGDSLPFPISRNTTPQQWQFLTTEQALEDVVFFADSFSKNSSVSTGSLNSSATILPQSLPLHPSVTPWVWLGGSYPGVRGALLRQRNPGTIFAAWASSAPVHAQVDMWAYYAAAERSLTRNCSADWVAVTKYVDTVLQGANESAAVDIKFDLLKARLSGPGGNTTGADGLTKEQANRTSDVDAASILMDPLDFYQYYGFADSLLPFCNLLETRNFTAAPVEGGVVSVSGVEGAFLAFLAALAELDYDSIPGSPDDPAGDMSWMRQYCSEYGFYQRGNPSDNLSIETSFLSLELFQQQCNEAFTDHLPSWPQVENINKYGGWNMQSSNIMFANGEFDPWRTMGLASIEINAPQRKPSVVVPGCNVPSNATTFFGITYDNMVHVSDMRVLLVPDSNHTDFKTVGFYSPVSQAPFYTGLGLFQLALDEWLPCFGK</sequence>
<dbReference type="SUPFAM" id="SSF53474">
    <property type="entry name" value="alpha/beta-Hydrolases"/>
    <property type="match status" value="1"/>
</dbReference>
<dbReference type="HOGENOM" id="CLU_023630_2_0_1"/>
<dbReference type="AlphaFoldDB" id="A0A0D0CLA1"/>
<feature type="chain" id="PRO_5002208491" description="Peptidase S28" evidence="6">
    <location>
        <begin position="24"/>
        <end position="572"/>
    </location>
</feature>
<gene>
    <name evidence="7" type="ORF">GYMLUDRAFT_450907</name>
</gene>
<proteinExistence type="inferred from homology"/>
<evidence type="ECO:0000256" key="3">
    <source>
        <dbReference type="ARBA" id="ARBA00022729"/>
    </source>
</evidence>
<dbReference type="GO" id="GO:0006508">
    <property type="term" value="P:proteolysis"/>
    <property type="evidence" value="ECO:0007669"/>
    <property type="project" value="UniProtKB-KW"/>
</dbReference>
<feature type="signal peptide" evidence="6">
    <location>
        <begin position="1"/>
        <end position="23"/>
    </location>
</feature>
<keyword evidence="5" id="KW-0325">Glycoprotein</keyword>
<dbReference type="GO" id="GO:0008239">
    <property type="term" value="F:dipeptidyl-peptidase activity"/>
    <property type="evidence" value="ECO:0007669"/>
    <property type="project" value="TreeGrafter"/>
</dbReference>
<evidence type="ECO:0000256" key="2">
    <source>
        <dbReference type="ARBA" id="ARBA00022670"/>
    </source>
</evidence>
<evidence type="ECO:0000313" key="8">
    <source>
        <dbReference type="Proteomes" id="UP000053593"/>
    </source>
</evidence>
<reference evidence="7 8" key="1">
    <citation type="submission" date="2014-04" db="EMBL/GenBank/DDBJ databases">
        <title>Evolutionary Origins and Diversification of the Mycorrhizal Mutualists.</title>
        <authorList>
            <consortium name="DOE Joint Genome Institute"/>
            <consortium name="Mycorrhizal Genomics Consortium"/>
            <person name="Kohler A."/>
            <person name="Kuo A."/>
            <person name="Nagy L.G."/>
            <person name="Floudas D."/>
            <person name="Copeland A."/>
            <person name="Barry K.W."/>
            <person name="Cichocki N."/>
            <person name="Veneault-Fourrey C."/>
            <person name="LaButti K."/>
            <person name="Lindquist E.A."/>
            <person name="Lipzen A."/>
            <person name="Lundell T."/>
            <person name="Morin E."/>
            <person name="Murat C."/>
            <person name="Riley R."/>
            <person name="Ohm R."/>
            <person name="Sun H."/>
            <person name="Tunlid A."/>
            <person name="Henrissat B."/>
            <person name="Grigoriev I.V."/>
            <person name="Hibbett D.S."/>
            <person name="Martin F."/>
        </authorList>
    </citation>
    <scope>NUCLEOTIDE SEQUENCE [LARGE SCALE GENOMIC DNA]</scope>
    <source>
        <strain evidence="7 8">FD-317 M1</strain>
    </source>
</reference>
<dbReference type="InterPro" id="IPR029058">
    <property type="entry name" value="AB_hydrolase_fold"/>
</dbReference>
<evidence type="ECO:0000256" key="6">
    <source>
        <dbReference type="SAM" id="SignalP"/>
    </source>
</evidence>
<comment type="similarity">
    <text evidence="1">Belongs to the peptidase S28 family.</text>
</comment>
<evidence type="ECO:0008006" key="9">
    <source>
        <dbReference type="Google" id="ProtNLM"/>
    </source>
</evidence>